<keyword evidence="3" id="KW-1185">Reference proteome</keyword>
<dbReference type="GeneID" id="19299457"/>
<dbReference type="AlphaFoldDB" id="S7RFX5"/>
<sequence>MFLPRKVSGRPTVREEGIDKAIKYGTWCWQMGKRQHTHSSLNRVLPRSSSASPA</sequence>
<feature type="region of interest" description="Disordered" evidence="1">
    <location>
        <begin position="34"/>
        <end position="54"/>
    </location>
</feature>
<dbReference type="Proteomes" id="UP000030669">
    <property type="component" value="Unassembled WGS sequence"/>
</dbReference>
<reference evidence="2 3" key="1">
    <citation type="journal article" date="2012" name="Science">
        <title>The Paleozoic origin of enzymatic lignin decomposition reconstructed from 31 fungal genomes.</title>
        <authorList>
            <person name="Floudas D."/>
            <person name="Binder M."/>
            <person name="Riley R."/>
            <person name="Barry K."/>
            <person name="Blanchette R.A."/>
            <person name="Henrissat B."/>
            <person name="Martinez A.T."/>
            <person name="Otillar R."/>
            <person name="Spatafora J.W."/>
            <person name="Yadav J.S."/>
            <person name="Aerts A."/>
            <person name="Benoit I."/>
            <person name="Boyd A."/>
            <person name="Carlson A."/>
            <person name="Copeland A."/>
            <person name="Coutinho P.M."/>
            <person name="de Vries R.P."/>
            <person name="Ferreira P."/>
            <person name="Findley K."/>
            <person name="Foster B."/>
            <person name="Gaskell J."/>
            <person name="Glotzer D."/>
            <person name="Gorecki P."/>
            <person name="Heitman J."/>
            <person name="Hesse C."/>
            <person name="Hori C."/>
            <person name="Igarashi K."/>
            <person name="Jurgens J.A."/>
            <person name="Kallen N."/>
            <person name="Kersten P."/>
            <person name="Kohler A."/>
            <person name="Kuees U."/>
            <person name="Kumar T.K.A."/>
            <person name="Kuo A."/>
            <person name="LaButti K."/>
            <person name="Larrondo L.F."/>
            <person name="Lindquist E."/>
            <person name="Ling A."/>
            <person name="Lombard V."/>
            <person name="Lucas S."/>
            <person name="Lundell T."/>
            <person name="Martin R."/>
            <person name="McLaughlin D.J."/>
            <person name="Morgenstern I."/>
            <person name="Morin E."/>
            <person name="Murat C."/>
            <person name="Nagy L.G."/>
            <person name="Nolan M."/>
            <person name="Ohm R.A."/>
            <person name="Patyshakuliyeva A."/>
            <person name="Rokas A."/>
            <person name="Ruiz-Duenas F.J."/>
            <person name="Sabat G."/>
            <person name="Salamov A."/>
            <person name="Samejima M."/>
            <person name="Schmutz J."/>
            <person name="Slot J.C."/>
            <person name="St John F."/>
            <person name="Stenlid J."/>
            <person name="Sun H."/>
            <person name="Sun S."/>
            <person name="Syed K."/>
            <person name="Tsang A."/>
            <person name="Wiebenga A."/>
            <person name="Young D."/>
            <person name="Pisabarro A."/>
            <person name="Eastwood D.C."/>
            <person name="Martin F."/>
            <person name="Cullen D."/>
            <person name="Grigoriev I.V."/>
            <person name="Hibbett D.S."/>
        </authorList>
    </citation>
    <scope>NUCLEOTIDE SEQUENCE [LARGE SCALE GENOMIC DNA]</scope>
    <source>
        <strain evidence="2 3">ATCC 11539</strain>
    </source>
</reference>
<evidence type="ECO:0000313" key="2">
    <source>
        <dbReference type="EMBL" id="EPQ53100.1"/>
    </source>
</evidence>
<evidence type="ECO:0000256" key="1">
    <source>
        <dbReference type="SAM" id="MobiDB-lite"/>
    </source>
</evidence>
<dbReference type="KEGG" id="gtr:GLOTRDRAFT_111853"/>
<dbReference type="EMBL" id="KB469306">
    <property type="protein sequence ID" value="EPQ53100.1"/>
    <property type="molecule type" value="Genomic_DNA"/>
</dbReference>
<organism evidence="2 3">
    <name type="scientific">Gloeophyllum trabeum (strain ATCC 11539 / FP-39264 / Madison 617)</name>
    <name type="common">Brown rot fungus</name>
    <dbReference type="NCBI Taxonomy" id="670483"/>
    <lineage>
        <taxon>Eukaryota</taxon>
        <taxon>Fungi</taxon>
        <taxon>Dikarya</taxon>
        <taxon>Basidiomycota</taxon>
        <taxon>Agaricomycotina</taxon>
        <taxon>Agaricomycetes</taxon>
        <taxon>Gloeophyllales</taxon>
        <taxon>Gloeophyllaceae</taxon>
        <taxon>Gloeophyllum</taxon>
    </lineage>
</organism>
<proteinExistence type="predicted"/>
<name>S7RFX5_GLOTA</name>
<evidence type="ECO:0000313" key="3">
    <source>
        <dbReference type="Proteomes" id="UP000030669"/>
    </source>
</evidence>
<dbReference type="HOGENOM" id="CLU_3050504_0_0_1"/>
<accession>S7RFX5</accession>
<gene>
    <name evidence="2" type="ORF">GLOTRDRAFT_111853</name>
</gene>
<feature type="compositionally biased region" description="Polar residues" evidence="1">
    <location>
        <begin position="38"/>
        <end position="54"/>
    </location>
</feature>
<protein>
    <submittedName>
        <fullName evidence="2">Uncharacterized protein</fullName>
    </submittedName>
</protein>
<dbReference type="RefSeq" id="XP_007868402.1">
    <property type="nucleotide sequence ID" value="XM_007870211.1"/>
</dbReference>